<dbReference type="SUPFAM" id="SSF55781">
    <property type="entry name" value="GAF domain-like"/>
    <property type="match status" value="1"/>
</dbReference>
<sequence length="740" mass="85690">MKLTEREKLTKKIENHLRITARQLVKFDTEEETLQYLIESFRSKLACDLVGIILKEGENLIPKVWSGGSDTFGDSFPIKIDECSPKLLIQGLTIEKSNWETKCELVKLLQAEKIQTWFTVPLKDEENSFGFCIIGFMNAVPLFMEMDKPFVDFGKDIAVAIALAKRKEAQKKTMLDVEWISKNLFSDSSIEEVVEKIVERAGKETNAMGACIYLYHEKENYFSFQPPSYGEINQSKKIITENNYMLKEYFPFLEVTGGSQLTVPLVVNLKTIGVLHVETKSKGVFTNEDLEVLELLSSHVAAMLENVRLYMNEKEHKQRLHSLLDFQQALVKETVDQDDFNGITTTLSKTLSKSVVVLDRFLRPISYHLSSGKQTGIEEIVECAIYQIIQEKNRDAEFSLKNINETKIVFWRIRGGGDLLGYLVIELSNDEVDEFQRISIDSALNVFSIQFIKQKLVLDTKEQVKDSFIHKLLVEKIEDRETIFQHANVFNWDLFDQHRISALSITFNETDIKHSDILKQQAQKSLLWEQLKMQISIVDKDILLANKGDEYIMFVPIEKEKNNPKNYWSNLYGNIKRWMEMEKMSVQVFLGVGGKTKELQDYYTCYRQAIQALHVVSNCFDRGGVALFDELGVYTVLHYLKDSSVATLFIKKHLGPLLYDSEGKNADLFQTLRVYLHHNGSLKDTSEELYIHRSTLQYRIEKIKNLLEVDLDYSEHRLNLMMAFKLYDLYYKDSSKKLKM</sequence>
<dbReference type="Gene3D" id="3.30.450.40">
    <property type="match status" value="2"/>
</dbReference>
<dbReference type="InterPro" id="IPR051448">
    <property type="entry name" value="CdaR-like_regulators"/>
</dbReference>
<dbReference type="InterPro" id="IPR041522">
    <property type="entry name" value="CdaR_GGDEF"/>
</dbReference>
<dbReference type="RefSeq" id="WP_208018249.1">
    <property type="nucleotide sequence ID" value="NZ_JAGDQJ010000018.1"/>
</dbReference>
<dbReference type="Pfam" id="PF13556">
    <property type="entry name" value="HTH_30"/>
    <property type="match status" value="1"/>
</dbReference>
<dbReference type="PANTHER" id="PTHR33744">
    <property type="entry name" value="CARBOHYDRATE DIACID REGULATOR"/>
    <property type="match status" value="1"/>
</dbReference>
<dbReference type="Pfam" id="PF13185">
    <property type="entry name" value="GAF_2"/>
    <property type="match status" value="1"/>
</dbReference>
<dbReference type="Gene3D" id="1.10.10.2840">
    <property type="entry name" value="PucR C-terminal helix-turn-helix domain"/>
    <property type="match status" value="1"/>
</dbReference>
<evidence type="ECO:0000259" key="2">
    <source>
        <dbReference type="SMART" id="SM00065"/>
    </source>
</evidence>
<feature type="domain" description="GAF" evidence="2">
    <location>
        <begin position="189"/>
        <end position="314"/>
    </location>
</feature>
<accession>A0ABS3P0E8</accession>
<dbReference type="InterPro" id="IPR029016">
    <property type="entry name" value="GAF-like_dom_sf"/>
</dbReference>
<reference evidence="3 4" key="1">
    <citation type="submission" date="2021-03" db="EMBL/GenBank/DDBJ databases">
        <title>Identification of novel Bacillus strains.</title>
        <authorList>
            <person name="Xiao Z."/>
            <person name="Li Y."/>
            <person name="Shen J."/>
        </authorList>
    </citation>
    <scope>NUCLEOTIDE SEQUENCE [LARGE SCALE GENOMIC DNA]</scope>
    <source>
        <strain evidence="3 4">SY8</strain>
    </source>
</reference>
<evidence type="ECO:0000313" key="4">
    <source>
        <dbReference type="Proteomes" id="UP000677611"/>
    </source>
</evidence>
<keyword evidence="4" id="KW-1185">Reference proteome</keyword>
<comment type="similarity">
    <text evidence="1">Belongs to the CdaR family.</text>
</comment>
<dbReference type="PANTHER" id="PTHR33744:SF1">
    <property type="entry name" value="DNA-BINDING TRANSCRIPTIONAL ACTIVATOR ADER"/>
    <property type="match status" value="1"/>
</dbReference>
<organism evidence="3 4">
    <name type="scientific">Bacillus arachidis</name>
    <dbReference type="NCBI Taxonomy" id="2819290"/>
    <lineage>
        <taxon>Bacteria</taxon>
        <taxon>Bacillati</taxon>
        <taxon>Bacillota</taxon>
        <taxon>Bacilli</taxon>
        <taxon>Bacillales</taxon>
        <taxon>Bacillaceae</taxon>
        <taxon>Bacillus</taxon>
    </lineage>
</organism>
<dbReference type="EMBL" id="JAGDQJ010000018">
    <property type="protein sequence ID" value="MBO1626663.1"/>
    <property type="molecule type" value="Genomic_DNA"/>
</dbReference>
<gene>
    <name evidence="3" type="ORF">J4P90_15700</name>
</gene>
<evidence type="ECO:0000313" key="3">
    <source>
        <dbReference type="EMBL" id="MBO1626663.1"/>
    </source>
</evidence>
<dbReference type="Pfam" id="PF17853">
    <property type="entry name" value="GGDEF_2"/>
    <property type="match status" value="1"/>
</dbReference>
<dbReference type="InterPro" id="IPR025736">
    <property type="entry name" value="PucR_C-HTH_dom"/>
</dbReference>
<proteinExistence type="inferred from homology"/>
<name>A0ABS3P0E8_9BACI</name>
<evidence type="ECO:0000256" key="1">
    <source>
        <dbReference type="ARBA" id="ARBA00006754"/>
    </source>
</evidence>
<dbReference type="SMART" id="SM00065">
    <property type="entry name" value="GAF"/>
    <property type="match status" value="1"/>
</dbReference>
<dbReference type="InterPro" id="IPR003018">
    <property type="entry name" value="GAF"/>
</dbReference>
<dbReference type="Proteomes" id="UP000677611">
    <property type="component" value="Unassembled WGS sequence"/>
</dbReference>
<dbReference type="InterPro" id="IPR042070">
    <property type="entry name" value="PucR_C-HTH_sf"/>
</dbReference>
<protein>
    <submittedName>
        <fullName evidence="3">Helix-turn-helix domain-containing protein</fullName>
    </submittedName>
</protein>
<comment type="caution">
    <text evidence="3">The sequence shown here is derived from an EMBL/GenBank/DDBJ whole genome shotgun (WGS) entry which is preliminary data.</text>
</comment>